<dbReference type="GO" id="GO:0005524">
    <property type="term" value="F:ATP binding"/>
    <property type="evidence" value="ECO:0007669"/>
    <property type="project" value="UniProtKB-KW"/>
</dbReference>
<dbReference type="SUPFAM" id="SSF63999">
    <property type="entry name" value="Thiamin pyrophosphokinase, catalytic domain"/>
    <property type="match status" value="1"/>
</dbReference>
<dbReference type="NCBIfam" id="NF040608">
    <property type="entry name" value="division_SteA"/>
    <property type="match status" value="1"/>
</dbReference>
<dbReference type="GO" id="GO:0009229">
    <property type="term" value="P:thiamine diphosphate biosynthetic process"/>
    <property type="evidence" value="ECO:0007669"/>
    <property type="project" value="InterPro"/>
</dbReference>
<dbReference type="InterPro" id="IPR022215">
    <property type="entry name" value="SteA-like_C"/>
</dbReference>
<evidence type="ECO:0000256" key="5">
    <source>
        <dbReference type="SAM" id="Phobius"/>
    </source>
</evidence>
<dbReference type="GO" id="GO:0016301">
    <property type="term" value="F:kinase activity"/>
    <property type="evidence" value="ECO:0007669"/>
    <property type="project" value="UniProtKB-KW"/>
</dbReference>
<gene>
    <name evidence="7" type="ORF">AVDCRST_MAG50-458</name>
</gene>
<keyword evidence="3" id="KW-0418">Kinase</keyword>
<reference evidence="7" key="1">
    <citation type="submission" date="2020-02" db="EMBL/GenBank/DDBJ databases">
        <authorList>
            <person name="Meier V. D."/>
        </authorList>
    </citation>
    <scope>NUCLEOTIDE SEQUENCE</scope>
    <source>
        <strain evidence="7">AVDCRST_MAG50</strain>
    </source>
</reference>
<keyword evidence="4" id="KW-0067">ATP-binding</keyword>
<organism evidence="7">
    <name type="scientific">uncultured Acidimicrobiales bacterium</name>
    <dbReference type="NCBI Taxonomy" id="310071"/>
    <lineage>
        <taxon>Bacteria</taxon>
        <taxon>Bacillati</taxon>
        <taxon>Actinomycetota</taxon>
        <taxon>Acidimicrobiia</taxon>
        <taxon>Acidimicrobiales</taxon>
        <taxon>environmental samples</taxon>
    </lineage>
</organism>
<dbReference type="Pfam" id="PF12555">
    <property type="entry name" value="SteA-like_C"/>
    <property type="match status" value="1"/>
</dbReference>
<keyword evidence="5" id="KW-0472">Membrane</keyword>
<accession>A0A6J4HDA6</accession>
<feature type="domain" description="SteA-like C-terminal" evidence="6">
    <location>
        <begin position="337"/>
        <end position="389"/>
    </location>
</feature>
<dbReference type="Gene3D" id="3.40.50.10240">
    <property type="entry name" value="Thiamin pyrophosphokinase, catalytic domain"/>
    <property type="match status" value="1"/>
</dbReference>
<name>A0A6J4HDA6_9ACTN</name>
<evidence type="ECO:0000256" key="3">
    <source>
        <dbReference type="ARBA" id="ARBA00022777"/>
    </source>
</evidence>
<evidence type="ECO:0000313" key="7">
    <source>
        <dbReference type="EMBL" id="CAA9220460.1"/>
    </source>
</evidence>
<evidence type="ECO:0000256" key="4">
    <source>
        <dbReference type="ARBA" id="ARBA00022840"/>
    </source>
</evidence>
<sequence>MAVRRRVSHPAYGGARAEFTTGVARVDRRTKDLVKRLQPGDIAVIDHEDLDRVAAEGLIECRVAGVINASRSISGRYPNVGPLLIAAAGIPLVDGVGRELLDAVTEGQVLGMEGDDVFAGPVLLGSGSRQTLQSLEAAYEAAKSAMGDELERFAENTLEFMRRERGFFLDAEQLPKVRTDVSGRHVLIVVRGHDYKEDLAALRGYVREMRPVLIGVDGGADALLDAGHRPDVVIGDFDSVSSSALHSGAELIVHGYPGGEAPGAARLQRLGLAFEVFEAGGTSEDIAMLLAYEKGAALIVAVGTHASMVEFLDKGRAGMASTFLTRLRVGPLLVDAKGVSRLYHGRIRRSDMTVFLLAVAAFFVVIAVFVTPPVFREGLWFIVRDLWDSAFR</sequence>
<keyword evidence="1" id="KW-0808">Transferase</keyword>
<proteinExistence type="predicted"/>
<evidence type="ECO:0000256" key="1">
    <source>
        <dbReference type="ARBA" id="ARBA00022679"/>
    </source>
</evidence>
<dbReference type="InterPro" id="IPR036759">
    <property type="entry name" value="TPK_catalytic_sf"/>
</dbReference>
<dbReference type="InterPro" id="IPR047795">
    <property type="entry name" value="Put_SteA-like"/>
</dbReference>
<evidence type="ECO:0000259" key="6">
    <source>
        <dbReference type="Pfam" id="PF12555"/>
    </source>
</evidence>
<dbReference type="EMBL" id="CADCTF010000027">
    <property type="protein sequence ID" value="CAA9220460.1"/>
    <property type="molecule type" value="Genomic_DNA"/>
</dbReference>
<protein>
    <submittedName>
        <fullName evidence="7">FIG005773: conserved membrane protein ML1361</fullName>
    </submittedName>
</protein>
<dbReference type="AlphaFoldDB" id="A0A6J4HDA6"/>
<keyword evidence="5" id="KW-1133">Transmembrane helix</keyword>
<feature type="transmembrane region" description="Helical" evidence="5">
    <location>
        <begin position="354"/>
        <end position="375"/>
    </location>
</feature>
<keyword evidence="2" id="KW-0547">Nucleotide-binding</keyword>
<evidence type="ECO:0000256" key="2">
    <source>
        <dbReference type="ARBA" id="ARBA00022741"/>
    </source>
</evidence>
<keyword evidence="5" id="KW-0812">Transmembrane</keyword>
<dbReference type="GO" id="GO:0004788">
    <property type="term" value="F:thiamine diphosphokinase activity"/>
    <property type="evidence" value="ECO:0007669"/>
    <property type="project" value="InterPro"/>
</dbReference>